<accession>A0A2Z4AH14</accession>
<dbReference type="Proteomes" id="UP000247465">
    <property type="component" value="Chromosome"/>
</dbReference>
<reference evidence="3 4" key="1">
    <citation type="submission" date="2018-06" db="EMBL/GenBank/DDBJ databases">
        <title>Draft Genome Sequence of a Novel Marine Bacterium Related to the Verrucomicrobia.</title>
        <authorList>
            <person name="Vosseberg J."/>
            <person name="Martijn J."/>
            <person name="Ettema T.J.G."/>
        </authorList>
    </citation>
    <scope>NUCLEOTIDE SEQUENCE [LARGE SCALE GENOMIC DNA]</scope>
    <source>
        <strain evidence="3">TARA_B100001123</strain>
    </source>
</reference>
<dbReference type="Gene3D" id="1.10.1530.10">
    <property type="match status" value="1"/>
</dbReference>
<dbReference type="InterPro" id="IPR043144">
    <property type="entry name" value="Mal/L-sulf/L-lact_DH-like_ah"/>
</dbReference>
<protein>
    <submittedName>
        <fullName evidence="3">Hydroxycarboxylate dehydrogenase B</fullName>
        <ecNumber evidence="3">1.1.1.-</ecNumber>
    </submittedName>
</protein>
<dbReference type="AlphaFoldDB" id="A0A2Z4AH14"/>
<comment type="similarity">
    <text evidence="1">Belongs to the LDH2/MDH2 oxidoreductase family.</text>
</comment>
<evidence type="ECO:0000313" key="3">
    <source>
        <dbReference type="EMBL" id="AWT59474.1"/>
    </source>
</evidence>
<gene>
    <name evidence="3" type="primary">hcxB_3</name>
    <name evidence="3" type="ORF">DF168_00664</name>
</gene>
<dbReference type="InterPro" id="IPR036111">
    <property type="entry name" value="Mal/L-sulfo/L-lacto_DH-like_sf"/>
</dbReference>
<evidence type="ECO:0000256" key="2">
    <source>
        <dbReference type="ARBA" id="ARBA00023002"/>
    </source>
</evidence>
<dbReference type="Pfam" id="PF02615">
    <property type="entry name" value="Ldh_2"/>
    <property type="match status" value="1"/>
</dbReference>
<keyword evidence="2 3" id="KW-0560">Oxidoreductase</keyword>
<dbReference type="KEGG" id="mtar:DF168_00664"/>
<dbReference type="EMBL" id="CP029803">
    <property type="protein sequence ID" value="AWT59474.1"/>
    <property type="molecule type" value="Genomic_DNA"/>
</dbReference>
<dbReference type="PANTHER" id="PTHR11091:SF0">
    <property type="entry name" value="MALATE DEHYDROGENASE"/>
    <property type="match status" value="1"/>
</dbReference>
<dbReference type="SUPFAM" id="SSF89733">
    <property type="entry name" value="L-sulfolactate dehydrogenase-like"/>
    <property type="match status" value="1"/>
</dbReference>
<dbReference type="EC" id="1.1.1.-" evidence="3"/>
<organism evidence="3 4">
    <name type="scientific">Candidatus Moanibacter tarae</name>
    <dbReference type="NCBI Taxonomy" id="2200854"/>
    <lineage>
        <taxon>Bacteria</taxon>
        <taxon>Pseudomonadati</taxon>
        <taxon>Verrucomicrobiota</taxon>
        <taxon>Opitutia</taxon>
        <taxon>Puniceicoccales</taxon>
        <taxon>Puniceicoccales incertae sedis</taxon>
        <taxon>Candidatus Moanibacter</taxon>
    </lineage>
</organism>
<name>A0A2Z4AH14_9BACT</name>
<dbReference type="GO" id="GO:0016491">
    <property type="term" value="F:oxidoreductase activity"/>
    <property type="evidence" value="ECO:0007669"/>
    <property type="project" value="UniProtKB-KW"/>
</dbReference>
<dbReference type="InterPro" id="IPR003767">
    <property type="entry name" value="Malate/L-lactate_DH-like"/>
</dbReference>
<dbReference type="InterPro" id="IPR043143">
    <property type="entry name" value="Mal/L-sulf/L-lact_DH-like_NADP"/>
</dbReference>
<evidence type="ECO:0000313" key="4">
    <source>
        <dbReference type="Proteomes" id="UP000247465"/>
    </source>
</evidence>
<evidence type="ECO:0000256" key="1">
    <source>
        <dbReference type="ARBA" id="ARBA00006056"/>
    </source>
</evidence>
<dbReference type="Gene3D" id="3.30.1370.60">
    <property type="entry name" value="Hypothetical oxidoreductase yiak, domain 2"/>
    <property type="match status" value="1"/>
</dbReference>
<sequence length="351" mass="38217">MPVVQEDLLRNISRAICCATGVPTEDAHIVADHVVNNHLAGHDSHGTWFLPGYSRSMKENYRLWEDREVLRENATLQIIDGHGANGIVACTKAVDLAVEKAREATFGFIGLRNVSHIGRLGDYPPRIAEQGMLGMVWLNGGGLFMVPFGSADRRLRPEPISFAAPRRNGAPFMLDMTMTVVAGGKIEQKIVRDEPLPDGWVVDQSGNHVTDCHKYRDSEANGVLPLGGLQFGHKGFGLAMMVEMLVGPLSHAGCTKGDGGGGGVMVLAIDIEAFTDLNTYKDEVEGLRDWVCSARPLPGFNKIYAPGEIEEETKERRIKEGIDLPEKVWGDIIKTANELGVKLPAEVASVI</sequence>
<dbReference type="PANTHER" id="PTHR11091">
    <property type="entry name" value="OXIDOREDUCTASE-RELATED"/>
    <property type="match status" value="1"/>
</dbReference>
<proteinExistence type="inferred from homology"/>